<keyword evidence="3" id="KW-1185">Reference proteome</keyword>
<gene>
    <name evidence="2" type="ORF">MAA8898_01815</name>
</gene>
<organism evidence="2 3">
    <name type="scientific">Maliponia aquimaris</name>
    <dbReference type="NCBI Taxonomy" id="1673631"/>
    <lineage>
        <taxon>Bacteria</taxon>
        <taxon>Pseudomonadati</taxon>
        <taxon>Pseudomonadota</taxon>
        <taxon>Alphaproteobacteria</taxon>
        <taxon>Rhodobacterales</taxon>
        <taxon>Paracoccaceae</taxon>
        <taxon>Maliponia</taxon>
    </lineage>
</organism>
<dbReference type="OrthoDB" id="8828485at2"/>
<dbReference type="AlphaFoldDB" id="A0A238KAG8"/>
<sequence length="441" mass="46867">MITRPMLTAPDTARTLEAVAATAKTELLLCLPRLDPRTPLVRAELRNRGIEDWGDLVGWITRRGVALRMLVPDVDPLARPEAHRAAWTRASGFADVVQGNAQILCASHGHAATGLRAWRLNRPRKATLAALRAQDPGRLTPVQRAAPGTTLPARVAEIGQAFVLADGAGCVLGGPLLGTATEGPAPSALHVDDADFCGALRGHFADAWAAAIATGSRSLAAPAAALDLPRRAQSRADLRLIRTLSRPSRGLAPAPQVTDHEAALARMVDAATTYILIRTEALRHDTLADRLASAARRAEALQLVLLLPPLAPADPWDDARARHLQASALDRLRAAFGDRMALCADPAPGGTLCLVDDRDFLVGSAALTRRACRWNTEASALVQDPSLARQLMDSLAAVLLPGRGLTAEALRSAAVWSARLPAPESVTASRPARRRLPDDLF</sequence>
<dbReference type="Gene3D" id="3.30.870.10">
    <property type="entry name" value="Endonuclease Chain A"/>
    <property type="match status" value="1"/>
</dbReference>
<dbReference type="RefSeq" id="WP_141194818.1">
    <property type="nucleotide sequence ID" value="NZ_FXYF01000004.1"/>
</dbReference>
<dbReference type="Pfam" id="PF13091">
    <property type="entry name" value="PLDc_2"/>
    <property type="match status" value="1"/>
</dbReference>
<evidence type="ECO:0000259" key="1">
    <source>
        <dbReference type="Pfam" id="PF13091"/>
    </source>
</evidence>
<dbReference type="Proteomes" id="UP000207598">
    <property type="component" value="Unassembled WGS sequence"/>
</dbReference>
<dbReference type="SUPFAM" id="SSF56024">
    <property type="entry name" value="Phospholipase D/nuclease"/>
    <property type="match status" value="1"/>
</dbReference>
<dbReference type="EMBL" id="FXYF01000004">
    <property type="protein sequence ID" value="SMX38976.1"/>
    <property type="molecule type" value="Genomic_DNA"/>
</dbReference>
<name>A0A238KAG8_9RHOB</name>
<evidence type="ECO:0000313" key="2">
    <source>
        <dbReference type="EMBL" id="SMX38976.1"/>
    </source>
</evidence>
<feature type="domain" description="Phospholipase D-like" evidence="1">
    <location>
        <begin position="265"/>
        <end position="395"/>
    </location>
</feature>
<protein>
    <recommendedName>
        <fullName evidence="1">Phospholipase D-like domain-containing protein</fullName>
    </recommendedName>
</protein>
<proteinExistence type="predicted"/>
<accession>A0A238KAG8</accession>
<dbReference type="InterPro" id="IPR025202">
    <property type="entry name" value="PLD-like_dom"/>
</dbReference>
<evidence type="ECO:0000313" key="3">
    <source>
        <dbReference type="Proteomes" id="UP000207598"/>
    </source>
</evidence>
<reference evidence="2 3" key="1">
    <citation type="submission" date="2017-05" db="EMBL/GenBank/DDBJ databases">
        <authorList>
            <person name="Song R."/>
            <person name="Chenine A.L."/>
            <person name="Ruprecht R.M."/>
        </authorList>
    </citation>
    <scope>NUCLEOTIDE SEQUENCE [LARGE SCALE GENOMIC DNA]</scope>
    <source>
        <strain evidence="2 3">CECT 8898</strain>
    </source>
</reference>